<sequence>MKLFERIHSVENAARIQEVASMNPEIAQLWCTNCEQLVHYTLFKFNVPCSMQYIYGCHDLYCIGSEFVVLTKTELDAFKKFCATKTPTNEEFFVFRNFHSKLYWGDYGSFGQLWLHSSHQQASKRERAAEENCPICLETLNPTSTTDFPCSHSFCAGCYDQMTSNGMKTCPVCRLPKTFTNQYDFMLQ</sequence>
<keyword evidence="2 4" id="KW-0863">Zinc-finger</keyword>
<evidence type="ECO:0000259" key="5">
    <source>
        <dbReference type="PROSITE" id="PS50089"/>
    </source>
</evidence>
<dbReference type="Gene3D" id="3.30.40.10">
    <property type="entry name" value="Zinc/RING finger domain, C3HC4 (zinc finger)"/>
    <property type="match status" value="1"/>
</dbReference>
<evidence type="ECO:0000256" key="1">
    <source>
        <dbReference type="ARBA" id="ARBA00022723"/>
    </source>
</evidence>
<evidence type="ECO:0000256" key="3">
    <source>
        <dbReference type="ARBA" id="ARBA00022833"/>
    </source>
</evidence>
<feature type="domain" description="RING-type" evidence="5">
    <location>
        <begin position="133"/>
        <end position="174"/>
    </location>
</feature>
<keyword evidence="1" id="KW-0479">Metal-binding</keyword>
<protein>
    <recommendedName>
        <fullName evidence="5">RING-type domain-containing protein</fullName>
    </recommendedName>
</protein>
<dbReference type="SMART" id="SM00184">
    <property type="entry name" value="RING"/>
    <property type="match status" value="1"/>
</dbReference>
<evidence type="ECO:0000256" key="4">
    <source>
        <dbReference type="PROSITE-ProRule" id="PRU00175"/>
    </source>
</evidence>
<gene>
    <name evidence="6" type="ORF">GSOID_T00026372001</name>
</gene>
<dbReference type="InterPro" id="IPR013083">
    <property type="entry name" value="Znf_RING/FYVE/PHD"/>
</dbReference>
<evidence type="ECO:0000313" key="6">
    <source>
        <dbReference type="EMBL" id="CBY42660.1"/>
    </source>
</evidence>
<dbReference type="InterPro" id="IPR017907">
    <property type="entry name" value="Znf_RING_CS"/>
</dbReference>
<dbReference type="SUPFAM" id="SSF57850">
    <property type="entry name" value="RING/U-box"/>
    <property type="match status" value="1"/>
</dbReference>
<dbReference type="InterPro" id="IPR001841">
    <property type="entry name" value="Znf_RING"/>
</dbReference>
<dbReference type="Pfam" id="PF13639">
    <property type="entry name" value="zf-RING_2"/>
    <property type="match status" value="1"/>
</dbReference>
<organism evidence="6">
    <name type="scientific">Oikopleura dioica</name>
    <name type="common">Tunicate</name>
    <dbReference type="NCBI Taxonomy" id="34765"/>
    <lineage>
        <taxon>Eukaryota</taxon>
        <taxon>Metazoa</taxon>
        <taxon>Chordata</taxon>
        <taxon>Tunicata</taxon>
        <taxon>Appendicularia</taxon>
        <taxon>Copelata</taxon>
        <taxon>Oikopleuridae</taxon>
        <taxon>Oikopleura</taxon>
    </lineage>
</organism>
<dbReference type="EMBL" id="FN657373">
    <property type="protein sequence ID" value="CBY42660.1"/>
    <property type="molecule type" value="Genomic_DNA"/>
</dbReference>
<proteinExistence type="predicted"/>
<dbReference type="Proteomes" id="UP000011014">
    <property type="component" value="Unassembled WGS sequence"/>
</dbReference>
<dbReference type="AlphaFoldDB" id="E4Z4N2"/>
<dbReference type="PROSITE" id="PS00518">
    <property type="entry name" value="ZF_RING_1"/>
    <property type="match status" value="1"/>
</dbReference>
<keyword evidence="3" id="KW-0862">Zinc</keyword>
<accession>E4Z4N2</accession>
<evidence type="ECO:0000256" key="2">
    <source>
        <dbReference type="ARBA" id="ARBA00022771"/>
    </source>
</evidence>
<name>E4Z4N2_OIKDI</name>
<dbReference type="GO" id="GO:0008270">
    <property type="term" value="F:zinc ion binding"/>
    <property type="evidence" value="ECO:0007669"/>
    <property type="project" value="UniProtKB-KW"/>
</dbReference>
<reference evidence="6" key="1">
    <citation type="journal article" date="2010" name="Science">
        <title>Plasticity of animal genome architecture unmasked by rapid evolution of a pelagic tunicate.</title>
        <authorList>
            <person name="Denoeud F."/>
            <person name="Henriet S."/>
            <person name="Mungpakdee S."/>
            <person name="Aury J.M."/>
            <person name="Da Silva C."/>
            <person name="Brinkmann H."/>
            <person name="Mikhaleva J."/>
            <person name="Olsen L.C."/>
            <person name="Jubin C."/>
            <person name="Canestro C."/>
            <person name="Bouquet J.M."/>
            <person name="Danks G."/>
            <person name="Poulain J."/>
            <person name="Campsteijn C."/>
            <person name="Adamski M."/>
            <person name="Cross I."/>
            <person name="Yadetie F."/>
            <person name="Muffato M."/>
            <person name="Louis A."/>
            <person name="Butcher S."/>
            <person name="Tsagkogeorga G."/>
            <person name="Konrad A."/>
            <person name="Singh S."/>
            <person name="Jensen M.F."/>
            <person name="Cong E.H."/>
            <person name="Eikeseth-Otteraa H."/>
            <person name="Noel B."/>
            <person name="Anthouard V."/>
            <person name="Porcel B.M."/>
            <person name="Kachouri-Lafond R."/>
            <person name="Nishino A."/>
            <person name="Ugolini M."/>
            <person name="Chourrout P."/>
            <person name="Nishida H."/>
            <person name="Aasland R."/>
            <person name="Huzurbazar S."/>
            <person name="Westhof E."/>
            <person name="Delsuc F."/>
            <person name="Lehrach H."/>
            <person name="Reinhardt R."/>
            <person name="Weissenbach J."/>
            <person name="Roy S.W."/>
            <person name="Artiguenave F."/>
            <person name="Postlethwait J.H."/>
            <person name="Manak J.R."/>
            <person name="Thompson E.M."/>
            <person name="Jaillon O."/>
            <person name="Du Pasquier L."/>
            <person name="Boudinot P."/>
            <person name="Liberles D.A."/>
            <person name="Volff J.N."/>
            <person name="Philippe H."/>
            <person name="Lenhard B."/>
            <person name="Roest Crollius H."/>
            <person name="Wincker P."/>
            <person name="Chourrout D."/>
        </authorList>
    </citation>
    <scope>NUCLEOTIDE SEQUENCE [LARGE SCALE GENOMIC DNA]</scope>
</reference>
<dbReference type="PROSITE" id="PS50089">
    <property type="entry name" value="ZF_RING_2"/>
    <property type="match status" value="1"/>
</dbReference>